<keyword evidence="4" id="KW-0804">Transcription</keyword>
<evidence type="ECO:0000256" key="3">
    <source>
        <dbReference type="ARBA" id="ARBA00023125"/>
    </source>
</evidence>
<dbReference type="AlphaFoldDB" id="A0AAN8UIH7"/>
<evidence type="ECO:0000313" key="7">
    <source>
        <dbReference type="Proteomes" id="UP001370490"/>
    </source>
</evidence>
<accession>A0AAN8UIH7</accession>
<gene>
    <name evidence="6" type="ORF">RJ641_019051</name>
</gene>
<evidence type="ECO:0000256" key="1">
    <source>
        <dbReference type="ARBA" id="ARBA00004123"/>
    </source>
</evidence>
<dbReference type="InterPro" id="IPR015300">
    <property type="entry name" value="DNA-bd_pseudobarrel_sf"/>
</dbReference>
<reference evidence="6 7" key="1">
    <citation type="submission" date="2023-12" db="EMBL/GenBank/DDBJ databases">
        <title>A high-quality genome assembly for Dillenia turbinata (Dilleniales).</title>
        <authorList>
            <person name="Chanderbali A."/>
        </authorList>
    </citation>
    <scope>NUCLEOTIDE SEQUENCE [LARGE SCALE GENOMIC DNA]</scope>
    <source>
        <strain evidence="6">LSX21</strain>
        <tissue evidence="6">Leaf</tissue>
    </source>
</reference>
<dbReference type="PANTHER" id="PTHR31541">
    <property type="entry name" value="B3 DOMAIN PLANT PROTEIN-RELATED"/>
    <property type="match status" value="1"/>
</dbReference>
<dbReference type="GO" id="GO:0003677">
    <property type="term" value="F:DNA binding"/>
    <property type="evidence" value="ECO:0007669"/>
    <property type="project" value="UniProtKB-KW"/>
</dbReference>
<dbReference type="GO" id="GO:0005634">
    <property type="term" value="C:nucleus"/>
    <property type="evidence" value="ECO:0007669"/>
    <property type="project" value="UniProtKB-SubCell"/>
</dbReference>
<evidence type="ECO:0000256" key="5">
    <source>
        <dbReference type="ARBA" id="ARBA00023242"/>
    </source>
</evidence>
<evidence type="ECO:0000313" key="6">
    <source>
        <dbReference type="EMBL" id="KAK6916190.1"/>
    </source>
</evidence>
<comment type="subcellular location">
    <subcellularLocation>
        <location evidence="1">Nucleus</location>
    </subcellularLocation>
</comment>
<keyword evidence="5" id="KW-0539">Nucleus</keyword>
<dbReference type="InterPro" id="IPR005508">
    <property type="entry name" value="At2g31720-like"/>
</dbReference>
<name>A0AAN8UIH7_9MAGN</name>
<protein>
    <submittedName>
        <fullName evidence="6">B3 domain-containing protein At2g31720-like</fullName>
    </submittedName>
</protein>
<keyword evidence="3" id="KW-0238">DNA-binding</keyword>
<dbReference type="Gene3D" id="2.40.330.10">
    <property type="entry name" value="DNA-binding pseudobarrel domain"/>
    <property type="match status" value="1"/>
</dbReference>
<comment type="caution">
    <text evidence="6">The sequence shown here is derived from an EMBL/GenBank/DDBJ whole genome shotgun (WGS) entry which is preliminary data.</text>
</comment>
<dbReference type="EMBL" id="JBAMMX010000024">
    <property type="protein sequence ID" value="KAK6916190.1"/>
    <property type="molecule type" value="Genomic_DNA"/>
</dbReference>
<evidence type="ECO:0000256" key="4">
    <source>
        <dbReference type="ARBA" id="ARBA00023163"/>
    </source>
</evidence>
<dbReference type="Proteomes" id="UP001370490">
    <property type="component" value="Unassembled WGS sequence"/>
</dbReference>
<dbReference type="Pfam" id="PF03754">
    <property type="entry name" value="At2g31720-like"/>
    <property type="match status" value="1"/>
</dbReference>
<organism evidence="6 7">
    <name type="scientific">Dillenia turbinata</name>
    <dbReference type="NCBI Taxonomy" id="194707"/>
    <lineage>
        <taxon>Eukaryota</taxon>
        <taxon>Viridiplantae</taxon>
        <taxon>Streptophyta</taxon>
        <taxon>Embryophyta</taxon>
        <taxon>Tracheophyta</taxon>
        <taxon>Spermatophyta</taxon>
        <taxon>Magnoliopsida</taxon>
        <taxon>eudicotyledons</taxon>
        <taxon>Gunneridae</taxon>
        <taxon>Pentapetalae</taxon>
        <taxon>Dilleniales</taxon>
        <taxon>Dilleniaceae</taxon>
        <taxon>Dillenia</taxon>
    </lineage>
</organism>
<sequence>MLSAADFKSEKIGDLEPFEMLLVVVEVATEKYTKNPFSDYFKNWGRKGKRLHYEHNNGGSERKRKSNWNYLGIRELAFQNHDLLNNPLPDSFKNCLENRISGEETDSMVKKRRKIEQSIQKIAGPNPPPEIPEGFKKAIEDMKGTHIELVIQKRVFKTDVSKNHGRFSIPVKQVRFDFLSDKENRLVWLSNGTLEVMLIQPSLDLKPIVLNFRKWVMPKKPKNNSGSENNTKASSSYVLITNWNEVVKLNQLREGEIVQLWAFRWKDSRLSFAMVRALVLEAEDTVAFPYPNLLKN</sequence>
<dbReference type="PANTHER" id="PTHR31541:SF25">
    <property type="entry name" value="GAMMA-GLIADIN B"/>
    <property type="match status" value="1"/>
</dbReference>
<keyword evidence="2" id="KW-0805">Transcription regulation</keyword>
<dbReference type="SUPFAM" id="SSF101936">
    <property type="entry name" value="DNA-binding pseudobarrel domain"/>
    <property type="match status" value="1"/>
</dbReference>
<evidence type="ECO:0000256" key="2">
    <source>
        <dbReference type="ARBA" id="ARBA00023015"/>
    </source>
</evidence>
<proteinExistence type="predicted"/>
<keyword evidence="7" id="KW-1185">Reference proteome</keyword>